<evidence type="ECO:0000313" key="2">
    <source>
        <dbReference type="Proteomes" id="UP000461276"/>
    </source>
</evidence>
<dbReference type="AlphaFoldDB" id="A0A7K0H1W0"/>
<organism evidence="1 2">
    <name type="scientific">Parabacteroides distasonis</name>
    <dbReference type="NCBI Taxonomy" id="823"/>
    <lineage>
        <taxon>Bacteria</taxon>
        <taxon>Pseudomonadati</taxon>
        <taxon>Bacteroidota</taxon>
        <taxon>Bacteroidia</taxon>
        <taxon>Bacteroidales</taxon>
        <taxon>Tannerellaceae</taxon>
        <taxon>Parabacteroides</taxon>
    </lineage>
</organism>
<dbReference type="Proteomes" id="UP000461276">
    <property type="component" value="Unassembled WGS sequence"/>
</dbReference>
<reference evidence="1 2" key="1">
    <citation type="journal article" date="2019" name="Nat. Med.">
        <title>A library of human gut bacterial isolates paired with longitudinal multiomics data enables mechanistic microbiome research.</title>
        <authorList>
            <person name="Poyet M."/>
            <person name="Groussin M."/>
            <person name="Gibbons S.M."/>
            <person name="Avila-Pacheco J."/>
            <person name="Jiang X."/>
            <person name="Kearney S.M."/>
            <person name="Perrotta A.R."/>
            <person name="Berdy B."/>
            <person name="Zhao S."/>
            <person name="Lieberman T.D."/>
            <person name="Swanson P.K."/>
            <person name="Smith M."/>
            <person name="Roesemann S."/>
            <person name="Alexander J.E."/>
            <person name="Rich S.A."/>
            <person name="Livny J."/>
            <person name="Vlamakis H."/>
            <person name="Clish C."/>
            <person name="Bullock K."/>
            <person name="Deik A."/>
            <person name="Scott J."/>
            <person name="Pierce K.A."/>
            <person name="Xavier R.J."/>
            <person name="Alm E.J."/>
        </authorList>
    </citation>
    <scope>NUCLEOTIDE SEQUENCE [LARGE SCALE GENOMIC DNA]</scope>
    <source>
        <strain evidence="1 2">BIOML-A9</strain>
    </source>
</reference>
<proteinExistence type="predicted"/>
<evidence type="ECO:0000313" key="1">
    <source>
        <dbReference type="EMBL" id="MRY95996.1"/>
    </source>
</evidence>
<dbReference type="EMBL" id="WKMY01000037">
    <property type="protein sequence ID" value="MRY95996.1"/>
    <property type="molecule type" value="Genomic_DNA"/>
</dbReference>
<sequence>LQSRPRLELLFSGLPIISRIADDYGQTGNENSHSDEGEGGEEYCVNAKTLSDM</sequence>
<comment type="caution">
    <text evidence="1">The sequence shown here is derived from an EMBL/GenBank/DDBJ whole genome shotgun (WGS) entry which is preliminary data.</text>
</comment>
<protein>
    <submittedName>
        <fullName evidence="1">Uncharacterized protein</fullName>
    </submittedName>
</protein>
<feature type="non-terminal residue" evidence="1">
    <location>
        <position position="1"/>
    </location>
</feature>
<name>A0A7K0H1W0_PARDI</name>
<accession>A0A7K0H1W0</accession>
<gene>
    <name evidence="1" type="ORF">GKD67_22725</name>
</gene>